<evidence type="ECO:0000313" key="3">
    <source>
        <dbReference type="Proteomes" id="UP000299102"/>
    </source>
</evidence>
<organism evidence="2 3">
    <name type="scientific">Eumeta variegata</name>
    <name type="common">Bagworm moth</name>
    <name type="synonym">Eumeta japonica</name>
    <dbReference type="NCBI Taxonomy" id="151549"/>
    <lineage>
        <taxon>Eukaryota</taxon>
        <taxon>Metazoa</taxon>
        <taxon>Ecdysozoa</taxon>
        <taxon>Arthropoda</taxon>
        <taxon>Hexapoda</taxon>
        <taxon>Insecta</taxon>
        <taxon>Pterygota</taxon>
        <taxon>Neoptera</taxon>
        <taxon>Endopterygota</taxon>
        <taxon>Lepidoptera</taxon>
        <taxon>Glossata</taxon>
        <taxon>Ditrysia</taxon>
        <taxon>Tineoidea</taxon>
        <taxon>Psychidae</taxon>
        <taxon>Oiketicinae</taxon>
        <taxon>Eumeta</taxon>
    </lineage>
</organism>
<dbReference type="AlphaFoldDB" id="A0A4C1WIT4"/>
<sequence>MEENIECVTDEIVVNIAKVVNIATQEQAYKRQQKERHQHLREKSCTIYVYFCTESKFRLGPKLESKPEPGLGSEQHQEHG</sequence>
<keyword evidence="3" id="KW-1185">Reference proteome</keyword>
<name>A0A4C1WIT4_EUMVA</name>
<reference evidence="2 3" key="1">
    <citation type="journal article" date="2019" name="Commun. Biol.">
        <title>The bagworm genome reveals a unique fibroin gene that provides high tensile strength.</title>
        <authorList>
            <person name="Kono N."/>
            <person name="Nakamura H."/>
            <person name="Ohtoshi R."/>
            <person name="Tomita M."/>
            <person name="Numata K."/>
            <person name="Arakawa K."/>
        </authorList>
    </citation>
    <scope>NUCLEOTIDE SEQUENCE [LARGE SCALE GENOMIC DNA]</scope>
</reference>
<accession>A0A4C1WIT4</accession>
<dbReference type="Proteomes" id="UP000299102">
    <property type="component" value="Unassembled WGS sequence"/>
</dbReference>
<dbReference type="EMBL" id="BGZK01000557">
    <property type="protein sequence ID" value="GBP50057.1"/>
    <property type="molecule type" value="Genomic_DNA"/>
</dbReference>
<feature type="region of interest" description="Disordered" evidence="1">
    <location>
        <begin position="60"/>
        <end position="80"/>
    </location>
</feature>
<protein>
    <submittedName>
        <fullName evidence="2">Uncharacterized protein</fullName>
    </submittedName>
</protein>
<gene>
    <name evidence="2" type="ORF">EVAR_39635_1</name>
</gene>
<evidence type="ECO:0000313" key="2">
    <source>
        <dbReference type="EMBL" id="GBP50057.1"/>
    </source>
</evidence>
<comment type="caution">
    <text evidence="2">The sequence shown here is derived from an EMBL/GenBank/DDBJ whole genome shotgun (WGS) entry which is preliminary data.</text>
</comment>
<evidence type="ECO:0000256" key="1">
    <source>
        <dbReference type="SAM" id="MobiDB-lite"/>
    </source>
</evidence>
<proteinExistence type="predicted"/>